<organism evidence="3 4">
    <name type="scientific">Patella caerulea</name>
    <name type="common">Rayed Mediterranean limpet</name>
    <dbReference type="NCBI Taxonomy" id="87958"/>
    <lineage>
        <taxon>Eukaryota</taxon>
        <taxon>Metazoa</taxon>
        <taxon>Spiralia</taxon>
        <taxon>Lophotrochozoa</taxon>
        <taxon>Mollusca</taxon>
        <taxon>Gastropoda</taxon>
        <taxon>Patellogastropoda</taxon>
        <taxon>Patelloidea</taxon>
        <taxon>Patellidae</taxon>
        <taxon>Patella</taxon>
    </lineage>
</organism>
<feature type="chain" id="PRO_5043029118" evidence="2">
    <location>
        <begin position="22"/>
        <end position="259"/>
    </location>
</feature>
<dbReference type="Gene3D" id="3.30.70.1820">
    <property type="entry name" value="L1 transposable element, RRM domain"/>
    <property type="match status" value="1"/>
</dbReference>
<feature type="coiled-coil region" evidence="1">
    <location>
        <begin position="47"/>
        <end position="90"/>
    </location>
</feature>
<reference evidence="3 4" key="1">
    <citation type="submission" date="2024-01" db="EMBL/GenBank/DDBJ databases">
        <title>The genome of the rayed Mediterranean limpet Patella caerulea (Linnaeus, 1758).</title>
        <authorList>
            <person name="Anh-Thu Weber A."/>
            <person name="Halstead-Nussloch G."/>
        </authorList>
    </citation>
    <scope>NUCLEOTIDE SEQUENCE [LARGE SCALE GENOMIC DNA]</scope>
    <source>
        <strain evidence="3">AATW-2023a</strain>
        <tissue evidence="3">Whole specimen</tissue>
    </source>
</reference>
<comment type="caution">
    <text evidence="3">The sequence shown here is derived from an EMBL/GenBank/DDBJ whole genome shotgun (WGS) entry which is preliminary data.</text>
</comment>
<keyword evidence="2" id="KW-0732">Signal</keyword>
<accession>A0AAN8J6U0</accession>
<dbReference type="EMBL" id="JAZGQO010000014">
    <property type="protein sequence ID" value="KAK6171020.1"/>
    <property type="molecule type" value="Genomic_DNA"/>
</dbReference>
<proteinExistence type="predicted"/>
<evidence type="ECO:0000313" key="3">
    <source>
        <dbReference type="EMBL" id="KAK6171020.1"/>
    </source>
</evidence>
<evidence type="ECO:0000313" key="4">
    <source>
        <dbReference type="Proteomes" id="UP001347796"/>
    </source>
</evidence>
<gene>
    <name evidence="3" type="ORF">SNE40_019283</name>
</gene>
<dbReference type="Proteomes" id="UP001347796">
    <property type="component" value="Unassembled WGS sequence"/>
</dbReference>
<keyword evidence="1" id="KW-0175">Coiled coil</keyword>
<sequence length="259" mass="29586">MTISLLFVANVLLIMAGDVESNPGPATRQTQLPITGELESISSRNAIKDLTLVVSALKDEVASLRGEVREMNIKDEVLQLQSELKEVKSATEGFKQRIDSTDNILRQKNLIFYGLEERNDGQRETWEDGEKLVRNVLINELKLDGADDDNLVAIDRVHRIGKKTLNSNRPRPVKVCFHRLRTRDLILTKSRTLLKESTVHVSEDYSEQVRSIRKALIPHLQEAKKISENFVILKYDKLIINKDVFTFDLTNKQLVQINK</sequence>
<evidence type="ECO:0000256" key="1">
    <source>
        <dbReference type="SAM" id="Coils"/>
    </source>
</evidence>
<evidence type="ECO:0000256" key="2">
    <source>
        <dbReference type="SAM" id="SignalP"/>
    </source>
</evidence>
<protein>
    <submittedName>
        <fullName evidence="3">Uncharacterized protein</fullName>
    </submittedName>
</protein>
<dbReference type="AlphaFoldDB" id="A0AAN8J6U0"/>
<keyword evidence="4" id="KW-1185">Reference proteome</keyword>
<name>A0AAN8J6U0_PATCE</name>
<feature type="signal peptide" evidence="2">
    <location>
        <begin position="1"/>
        <end position="21"/>
    </location>
</feature>